<gene>
    <name evidence="1" type="ORF">SSLN_LOCUS10264</name>
</gene>
<reference evidence="3" key="1">
    <citation type="submission" date="2016-06" db="UniProtKB">
        <authorList>
            <consortium name="WormBaseParasite"/>
        </authorList>
    </citation>
    <scope>IDENTIFICATION</scope>
</reference>
<proteinExistence type="predicted"/>
<dbReference type="WBParaSite" id="SSLN_0001066201-mRNA-1">
    <property type="protein sequence ID" value="SSLN_0001066201-mRNA-1"/>
    <property type="gene ID" value="SSLN_0001066201"/>
</dbReference>
<protein>
    <submittedName>
        <fullName evidence="3">RNase H domain-containing protein</fullName>
    </submittedName>
</protein>
<name>A0A183T1B6_SCHSO</name>
<reference evidence="1 2" key="2">
    <citation type="submission" date="2018-11" db="EMBL/GenBank/DDBJ databases">
        <authorList>
            <consortium name="Pathogen Informatics"/>
        </authorList>
    </citation>
    <scope>NUCLEOTIDE SEQUENCE [LARGE SCALE GENOMIC DNA]</scope>
    <source>
        <strain evidence="1 2">NST_G2</strain>
    </source>
</reference>
<organism evidence="3">
    <name type="scientific">Schistocephalus solidus</name>
    <name type="common">Tapeworm</name>
    <dbReference type="NCBI Taxonomy" id="70667"/>
    <lineage>
        <taxon>Eukaryota</taxon>
        <taxon>Metazoa</taxon>
        <taxon>Spiralia</taxon>
        <taxon>Lophotrochozoa</taxon>
        <taxon>Platyhelminthes</taxon>
        <taxon>Cestoda</taxon>
        <taxon>Eucestoda</taxon>
        <taxon>Diphyllobothriidea</taxon>
        <taxon>Diphyllobothriidae</taxon>
        <taxon>Schistocephalus</taxon>
    </lineage>
</organism>
<evidence type="ECO:0000313" key="1">
    <source>
        <dbReference type="EMBL" id="VDL96649.1"/>
    </source>
</evidence>
<keyword evidence="2" id="KW-1185">Reference proteome</keyword>
<dbReference type="Proteomes" id="UP000275846">
    <property type="component" value="Unassembled WGS sequence"/>
</dbReference>
<dbReference type="EMBL" id="UYSU01035757">
    <property type="protein sequence ID" value="VDL96649.1"/>
    <property type="molecule type" value="Genomic_DNA"/>
</dbReference>
<dbReference type="AlphaFoldDB" id="A0A183T1B6"/>
<accession>A0A183T1B6</accession>
<dbReference type="PROSITE" id="PS51257">
    <property type="entry name" value="PROKAR_LIPOPROTEIN"/>
    <property type="match status" value="1"/>
</dbReference>
<sequence length="105" mass="11433">MDGLRRSMNGACASITSIIFGSLGCKIELEADGAFPILHALRMTSDSPVLELRNAAVAFAIRNGILGHLPCLQQGVNDHLMSLHLPLRREKFATIIIAYAPYDEL</sequence>
<evidence type="ECO:0000313" key="3">
    <source>
        <dbReference type="WBParaSite" id="SSLN_0001066201-mRNA-1"/>
    </source>
</evidence>
<evidence type="ECO:0000313" key="2">
    <source>
        <dbReference type="Proteomes" id="UP000275846"/>
    </source>
</evidence>